<dbReference type="Proteomes" id="UP000199444">
    <property type="component" value="Unassembled WGS sequence"/>
</dbReference>
<reference evidence="2 3" key="1">
    <citation type="submission" date="2016-10" db="EMBL/GenBank/DDBJ databases">
        <authorList>
            <person name="de Groot N.N."/>
        </authorList>
    </citation>
    <scope>NUCLEOTIDE SEQUENCE [LARGE SCALE GENOMIC DNA]</scope>
    <source>
        <strain evidence="2 3">CGMCC 1.10449</strain>
    </source>
</reference>
<gene>
    <name evidence="2" type="ORF">SAMN05216231_2352</name>
</gene>
<organism evidence="2 3">
    <name type="scientific">Virgibacillus salinus</name>
    <dbReference type="NCBI Taxonomy" id="553311"/>
    <lineage>
        <taxon>Bacteria</taxon>
        <taxon>Bacillati</taxon>
        <taxon>Bacillota</taxon>
        <taxon>Bacilli</taxon>
        <taxon>Bacillales</taxon>
        <taxon>Bacillaceae</taxon>
        <taxon>Virgibacillus</taxon>
    </lineage>
</organism>
<dbReference type="RefSeq" id="WP_092493162.1">
    <property type="nucleotide sequence ID" value="NZ_FNKD01000002.1"/>
</dbReference>
<protein>
    <submittedName>
        <fullName evidence="2">Uncharacterized protein</fullName>
    </submittedName>
</protein>
<name>A0A1H1CPY9_9BACI</name>
<dbReference type="AlphaFoldDB" id="A0A1H1CPY9"/>
<feature type="transmembrane region" description="Helical" evidence="1">
    <location>
        <begin position="6"/>
        <end position="23"/>
    </location>
</feature>
<proteinExistence type="predicted"/>
<feature type="transmembrane region" description="Helical" evidence="1">
    <location>
        <begin position="67"/>
        <end position="96"/>
    </location>
</feature>
<keyword evidence="1" id="KW-0812">Transmembrane</keyword>
<evidence type="ECO:0000313" key="3">
    <source>
        <dbReference type="Proteomes" id="UP000199444"/>
    </source>
</evidence>
<keyword evidence="1" id="KW-1133">Transmembrane helix</keyword>
<evidence type="ECO:0000256" key="1">
    <source>
        <dbReference type="SAM" id="Phobius"/>
    </source>
</evidence>
<keyword evidence="1" id="KW-0472">Membrane</keyword>
<dbReference type="STRING" id="553311.SAMN05216231_2352"/>
<feature type="transmembrane region" description="Helical" evidence="1">
    <location>
        <begin position="35"/>
        <end position="55"/>
    </location>
</feature>
<dbReference type="EMBL" id="FNKD01000002">
    <property type="protein sequence ID" value="SDQ66252.1"/>
    <property type="molecule type" value="Genomic_DNA"/>
</dbReference>
<accession>A0A1H1CPY9</accession>
<evidence type="ECO:0000313" key="2">
    <source>
        <dbReference type="EMBL" id="SDQ66252.1"/>
    </source>
</evidence>
<keyword evidence="3" id="KW-1185">Reference proteome</keyword>
<sequence>MNRVVLIAVVLIVYMVYITIKHKETVKKLSFPQQLGVAISFLGVVGIGCYILFNSVRYFDAAVSNDIFSMIIQFIIALVVLVVSVLTFSAIAYKITSGILPIQRKRK</sequence>